<keyword evidence="2" id="KW-1185">Reference proteome</keyword>
<gene>
    <name evidence="1" type="ORF">C7H52_01075</name>
</gene>
<name>A0A2T1NG23_9FLAO</name>
<dbReference type="EMBL" id="PXOQ01000006">
    <property type="protein sequence ID" value="PSG91737.1"/>
    <property type="molecule type" value="Genomic_DNA"/>
</dbReference>
<dbReference type="AlphaFoldDB" id="A0A2T1NG23"/>
<evidence type="ECO:0008006" key="3">
    <source>
        <dbReference type="Google" id="ProtNLM"/>
    </source>
</evidence>
<comment type="caution">
    <text evidence="1">The sequence shown here is derived from an EMBL/GenBank/DDBJ whole genome shotgun (WGS) entry which is preliminary data.</text>
</comment>
<evidence type="ECO:0000313" key="2">
    <source>
        <dbReference type="Proteomes" id="UP000238426"/>
    </source>
</evidence>
<protein>
    <recommendedName>
        <fullName evidence="3">Lipocalin-like domain-containing protein</fullName>
    </recommendedName>
</protein>
<dbReference type="OrthoDB" id="1454742at2"/>
<evidence type="ECO:0000313" key="1">
    <source>
        <dbReference type="EMBL" id="PSG91737.1"/>
    </source>
</evidence>
<dbReference type="Proteomes" id="UP000238426">
    <property type="component" value="Unassembled WGS sequence"/>
</dbReference>
<accession>A0A2T1NG23</accession>
<proteinExistence type="predicted"/>
<sequence length="156" mass="18074">MKNITYLLLSLLFLSSTHKNHIKSIDEIIIGSWRIDSYELDYINKPSDNIKSYDYNEFSVVTYTIKGKMKYSNLKITNEKSELIDDTLASGNFTVYKKNILIENQIHKYKATGIWTSEIKVIDKNTLKKVLNFEDNGVSIDDKNIIGETVILKRIE</sequence>
<organism evidence="1 2">
    <name type="scientific">Aurantibacter aestuarii</name>
    <dbReference type="NCBI Taxonomy" id="1266046"/>
    <lineage>
        <taxon>Bacteria</taxon>
        <taxon>Pseudomonadati</taxon>
        <taxon>Bacteroidota</taxon>
        <taxon>Flavobacteriia</taxon>
        <taxon>Flavobacteriales</taxon>
        <taxon>Flavobacteriaceae</taxon>
        <taxon>Aurantibacter</taxon>
    </lineage>
</organism>
<reference evidence="1 2" key="1">
    <citation type="submission" date="2018-03" db="EMBL/GenBank/DDBJ databases">
        <title>Mesoflavibacter sp. HG37 and Mesoflavibacter sp. HG96 sp.nov., two marine bacteria isolated from seawater of Western Pacific Ocean.</title>
        <authorList>
            <person name="Cheng H."/>
            <person name="Wu Y.-H."/>
            <person name="Guo L.-L."/>
            <person name="Xu X.-W."/>
        </authorList>
    </citation>
    <scope>NUCLEOTIDE SEQUENCE [LARGE SCALE GENOMIC DNA]</scope>
    <source>
        <strain evidence="1 2">KCTC 32269</strain>
    </source>
</reference>
<dbReference type="RefSeq" id="WP_106462025.1">
    <property type="nucleotide sequence ID" value="NZ_PXOQ01000006.1"/>
</dbReference>